<dbReference type="EMBL" id="DVHN01000196">
    <property type="protein sequence ID" value="HIR90071.1"/>
    <property type="molecule type" value="Genomic_DNA"/>
</dbReference>
<name>A0A9D1EHE2_9FIRM</name>
<dbReference type="PROSITE" id="PS51746">
    <property type="entry name" value="PPM_2"/>
    <property type="match status" value="1"/>
</dbReference>
<organism evidence="2 3">
    <name type="scientific">Candidatus Fimimorpha faecalis</name>
    <dbReference type="NCBI Taxonomy" id="2840824"/>
    <lineage>
        <taxon>Bacteria</taxon>
        <taxon>Bacillati</taxon>
        <taxon>Bacillota</taxon>
        <taxon>Clostridia</taxon>
        <taxon>Eubacteriales</taxon>
        <taxon>Candidatus Fimimorpha</taxon>
    </lineage>
</organism>
<reference evidence="2" key="1">
    <citation type="submission" date="2020-10" db="EMBL/GenBank/DDBJ databases">
        <authorList>
            <person name="Gilroy R."/>
        </authorList>
    </citation>
    <scope>NUCLEOTIDE SEQUENCE</scope>
    <source>
        <strain evidence="2">ChiW13-3771</strain>
    </source>
</reference>
<sequence length="241" mass="27665">MEAYAQTDVGRMRPINQDYIFYSIMPVGNLQNLFVVADGMGGHNAGEYASWYTVETLVQLIRESKEQNLYEILAQSIQEVNQRLIRKSYEEDRLRGMGTTLTLATVVDKTLYVVNIGDSRTYLINEQEIRQISQDHSLVEEMVREGIFERGSEQYQLKKNIITKAIGVELALRPDFFEVELKENEHLLLCSDGLTNMVEDSEIWKIVEQPIYIEERVHQLIEMANTNGGKDNIAIVLADLD</sequence>
<dbReference type="SMART" id="SM00332">
    <property type="entry name" value="PP2Cc"/>
    <property type="match status" value="1"/>
</dbReference>
<evidence type="ECO:0000313" key="2">
    <source>
        <dbReference type="EMBL" id="HIR90071.1"/>
    </source>
</evidence>
<dbReference type="InterPro" id="IPR015655">
    <property type="entry name" value="PP2C"/>
</dbReference>
<dbReference type="NCBIfam" id="NF033484">
    <property type="entry name" value="Stp1_PP2C_phos"/>
    <property type="match status" value="1"/>
</dbReference>
<dbReference type="AlphaFoldDB" id="A0A9D1EHE2"/>
<dbReference type="Proteomes" id="UP000824201">
    <property type="component" value="Unassembled WGS sequence"/>
</dbReference>
<evidence type="ECO:0000259" key="1">
    <source>
        <dbReference type="PROSITE" id="PS51746"/>
    </source>
</evidence>
<dbReference type="Pfam" id="PF13672">
    <property type="entry name" value="PP2C_2"/>
    <property type="match status" value="1"/>
</dbReference>
<comment type="caution">
    <text evidence="2">The sequence shown here is derived from an EMBL/GenBank/DDBJ whole genome shotgun (WGS) entry which is preliminary data.</text>
</comment>
<accession>A0A9D1EHE2</accession>
<dbReference type="InterPro" id="IPR001932">
    <property type="entry name" value="PPM-type_phosphatase-like_dom"/>
</dbReference>
<evidence type="ECO:0000313" key="3">
    <source>
        <dbReference type="Proteomes" id="UP000824201"/>
    </source>
</evidence>
<proteinExistence type="predicted"/>
<gene>
    <name evidence="2" type="ORF">IAC96_14095</name>
</gene>
<dbReference type="SUPFAM" id="SSF81606">
    <property type="entry name" value="PP2C-like"/>
    <property type="match status" value="1"/>
</dbReference>
<protein>
    <submittedName>
        <fullName evidence="2">Stp1/IreP family PP2C-type Ser/Thr phosphatase</fullName>
    </submittedName>
</protein>
<dbReference type="SMART" id="SM00331">
    <property type="entry name" value="PP2C_SIG"/>
    <property type="match status" value="1"/>
</dbReference>
<dbReference type="CDD" id="cd00143">
    <property type="entry name" value="PP2Cc"/>
    <property type="match status" value="1"/>
</dbReference>
<dbReference type="Gene3D" id="3.60.40.10">
    <property type="entry name" value="PPM-type phosphatase domain"/>
    <property type="match status" value="1"/>
</dbReference>
<feature type="domain" description="PPM-type phosphatase" evidence="1">
    <location>
        <begin position="1"/>
        <end position="240"/>
    </location>
</feature>
<reference evidence="2" key="2">
    <citation type="journal article" date="2021" name="PeerJ">
        <title>Extensive microbial diversity within the chicken gut microbiome revealed by metagenomics and culture.</title>
        <authorList>
            <person name="Gilroy R."/>
            <person name="Ravi A."/>
            <person name="Getino M."/>
            <person name="Pursley I."/>
            <person name="Horton D.L."/>
            <person name="Alikhan N.F."/>
            <person name="Baker D."/>
            <person name="Gharbi K."/>
            <person name="Hall N."/>
            <person name="Watson M."/>
            <person name="Adriaenssens E.M."/>
            <person name="Foster-Nyarko E."/>
            <person name="Jarju S."/>
            <person name="Secka A."/>
            <person name="Antonio M."/>
            <person name="Oren A."/>
            <person name="Chaudhuri R.R."/>
            <person name="La Ragione R."/>
            <person name="Hildebrand F."/>
            <person name="Pallen M.J."/>
        </authorList>
    </citation>
    <scope>NUCLEOTIDE SEQUENCE</scope>
    <source>
        <strain evidence="2">ChiW13-3771</strain>
    </source>
</reference>
<dbReference type="InterPro" id="IPR036457">
    <property type="entry name" value="PPM-type-like_dom_sf"/>
</dbReference>
<dbReference type="PANTHER" id="PTHR47992">
    <property type="entry name" value="PROTEIN PHOSPHATASE"/>
    <property type="match status" value="1"/>
</dbReference>
<dbReference type="GO" id="GO:0004722">
    <property type="term" value="F:protein serine/threonine phosphatase activity"/>
    <property type="evidence" value="ECO:0007669"/>
    <property type="project" value="InterPro"/>
</dbReference>